<dbReference type="Bgee" id="ENSOANG00000038426">
    <property type="expression patterns" value="Expressed in female reproductive system and 2 other cell types or tissues"/>
</dbReference>
<dbReference type="Pfam" id="PF00050">
    <property type="entry name" value="Kazal_1"/>
    <property type="match status" value="1"/>
</dbReference>
<dbReference type="PROSITE" id="PS00282">
    <property type="entry name" value="KAZAL_1"/>
    <property type="match status" value="1"/>
</dbReference>
<dbReference type="GO" id="GO:0005576">
    <property type="term" value="C:extracellular region"/>
    <property type="evidence" value="ECO:0007669"/>
    <property type="project" value="UniProtKB-SubCell"/>
</dbReference>
<name>A0A6I8NES7_ORNAN</name>
<dbReference type="FunCoup" id="A0A6I8NES7">
    <property type="interactions" value="23"/>
</dbReference>
<evidence type="ECO:0000256" key="1">
    <source>
        <dbReference type="ARBA" id="ARBA00004613"/>
    </source>
</evidence>
<dbReference type="InParanoid" id="A0A6I8NES7"/>
<dbReference type="PANTHER" id="PTHR21179">
    <property type="entry name" value="SERINE-TYPE ENDOPEPTIDASE INHIBITOR"/>
    <property type="match status" value="1"/>
</dbReference>
<protein>
    <recommendedName>
        <fullName evidence="4">Kazal-like domain-containing protein</fullName>
    </recommendedName>
</protein>
<evidence type="ECO:0000313" key="6">
    <source>
        <dbReference type="Proteomes" id="UP000002279"/>
    </source>
</evidence>
<reference evidence="5" key="2">
    <citation type="submission" date="2025-08" db="UniProtKB">
        <authorList>
            <consortium name="Ensembl"/>
        </authorList>
    </citation>
    <scope>IDENTIFICATION</scope>
    <source>
        <strain evidence="5">Glennie</strain>
    </source>
</reference>
<accession>A0A6I8NES7</accession>
<organism evidence="5 6">
    <name type="scientific">Ornithorhynchus anatinus</name>
    <name type="common">Duckbill platypus</name>
    <dbReference type="NCBI Taxonomy" id="9258"/>
    <lineage>
        <taxon>Eukaryota</taxon>
        <taxon>Metazoa</taxon>
        <taxon>Chordata</taxon>
        <taxon>Craniata</taxon>
        <taxon>Vertebrata</taxon>
        <taxon>Euteleostomi</taxon>
        <taxon>Mammalia</taxon>
        <taxon>Monotremata</taxon>
        <taxon>Ornithorhynchidae</taxon>
        <taxon>Ornithorhynchus</taxon>
    </lineage>
</organism>
<comment type="subcellular location">
    <subcellularLocation>
        <location evidence="1">Secreted</location>
    </subcellularLocation>
</comment>
<feature type="domain" description="Kazal-like" evidence="4">
    <location>
        <begin position="2"/>
        <end position="57"/>
    </location>
</feature>
<keyword evidence="2" id="KW-0964">Secreted</keyword>
<reference evidence="5 6" key="1">
    <citation type="journal article" date="2008" name="Nature">
        <title>Genome analysis of the platypus reveals unique signatures of evolution.</title>
        <authorList>
            <person name="Warren W.C."/>
            <person name="Hillier L.W."/>
            <person name="Marshall Graves J.A."/>
            <person name="Birney E."/>
            <person name="Ponting C.P."/>
            <person name="Grutzner F."/>
            <person name="Belov K."/>
            <person name="Miller W."/>
            <person name="Clarke L."/>
            <person name="Chinwalla A.T."/>
            <person name="Yang S.P."/>
            <person name="Heger A."/>
            <person name="Locke D.P."/>
            <person name="Miethke P."/>
            <person name="Waters P.D."/>
            <person name="Veyrunes F."/>
            <person name="Fulton L."/>
            <person name="Fulton B."/>
            <person name="Graves T."/>
            <person name="Wallis J."/>
            <person name="Puente X.S."/>
            <person name="Lopez-Otin C."/>
            <person name="Ordonez G.R."/>
            <person name="Eichler E.E."/>
            <person name="Chen L."/>
            <person name="Cheng Z."/>
            <person name="Deakin J.E."/>
            <person name="Alsop A."/>
            <person name="Thompson K."/>
            <person name="Kirby P."/>
            <person name="Papenfuss A.T."/>
            <person name="Wakefield M.J."/>
            <person name="Olender T."/>
            <person name="Lancet D."/>
            <person name="Huttley G.A."/>
            <person name="Smit A.F."/>
            <person name="Pask A."/>
            <person name="Temple-Smith P."/>
            <person name="Batzer M.A."/>
            <person name="Walker J.A."/>
            <person name="Konkel M.K."/>
            <person name="Harris R.S."/>
            <person name="Whittington C.M."/>
            <person name="Wong E.S."/>
            <person name="Gemmell N.J."/>
            <person name="Buschiazzo E."/>
            <person name="Vargas Jentzsch I.M."/>
            <person name="Merkel A."/>
            <person name="Schmitz J."/>
            <person name="Zemann A."/>
            <person name="Churakov G."/>
            <person name="Kriegs J.O."/>
            <person name="Brosius J."/>
            <person name="Murchison E.P."/>
            <person name="Sachidanandam R."/>
            <person name="Smith C."/>
            <person name="Hannon G.J."/>
            <person name="Tsend-Ayush E."/>
            <person name="McMillan D."/>
            <person name="Attenborough R."/>
            <person name="Rens W."/>
            <person name="Ferguson-Smith M."/>
            <person name="Lefevre C.M."/>
            <person name="Sharp J.A."/>
            <person name="Nicholas K.R."/>
            <person name="Ray D.A."/>
            <person name="Kube M."/>
            <person name="Reinhardt R."/>
            <person name="Pringle T.H."/>
            <person name="Taylor J."/>
            <person name="Jones R.C."/>
            <person name="Nixon B."/>
            <person name="Dacheux J.L."/>
            <person name="Niwa H."/>
            <person name="Sekita Y."/>
            <person name="Huang X."/>
            <person name="Stark A."/>
            <person name="Kheradpour P."/>
            <person name="Kellis M."/>
            <person name="Flicek P."/>
            <person name="Chen Y."/>
            <person name="Webber C."/>
            <person name="Hardison R."/>
            <person name="Nelson J."/>
            <person name="Hallsworth-Pepin K."/>
            <person name="Delehaunty K."/>
            <person name="Markovic C."/>
            <person name="Minx P."/>
            <person name="Feng Y."/>
            <person name="Kremitzki C."/>
            <person name="Mitreva M."/>
            <person name="Glasscock J."/>
            <person name="Wylie T."/>
            <person name="Wohldmann P."/>
            <person name="Thiru P."/>
            <person name="Nhan M.N."/>
            <person name="Pohl C.S."/>
            <person name="Smith S.M."/>
            <person name="Hou S."/>
            <person name="Nefedov M."/>
            <person name="de Jong P.J."/>
            <person name="Renfree M.B."/>
            <person name="Mardis E.R."/>
            <person name="Wilson R.K."/>
        </authorList>
    </citation>
    <scope>NUCLEOTIDE SEQUENCE [LARGE SCALE GENOMIC DNA]</scope>
    <source>
        <strain evidence="5 6">Glennie</strain>
    </source>
</reference>
<keyword evidence="6" id="KW-1185">Reference proteome</keyword>
<dbReference type="SMART" id="SM00280">
    <property type="entry name" value="KAZAL"/>
    <property type="match status" value="1"/>
</dbReference>
<evidence type="ECO:0000259" key="4">
    <source>
        <dbReference type="PROSITE" id="PS51465"/>
    </source>
</evidence>
<dbReference type="InterPro" id="IPR039932">
    <property type="entry name" value="Spink4-like"/>
</dbReference>
<dbReference type="Proteomes" id="UP000002279">
    <property type="component" value="Chromosome X5"/>
</dbReference>
<dbReference type="InterPro" id="IPR036058">
    <property type="entry name" value="Kazal_dom_sf"/>
</dbReference>
<dbReference type="PANTHER" id="PTHR21179:SF0">
    <property type="entry name" value="SERINE PROTEASE INHIBITOR KAZAL-TYPE 4"/>
    <property type="match status" value="1"/>
</dbReference>
<dbReference type="Ensembl" id="ENSOANT00000055177.1">
    <property type="protein sequence ID" value="ENSOANP00000039723.1"/>
    <property type="gene ID" value="ENSOANG00000038426.1"/>
</dbReference>
<keyword evidence="3" id="KW-1015">Disulfide bond</keyword>
<sequence>MFGRMPICDHMSDVPVCPLSYQPICGTDKTTYSNDCLLCVARMKTKKDIQILREGPC</sequence>
<proteinExistence type="predicted"/>
<dbReference type="AlphaFoldDB" id="A0A6I8NES7"/>
<dbReference type="PROSITE" id="PS51465">
    <property type="entry name" value="KAZAL_2"/>
    <property type="match status" value="1"/>
</dbReference>
<reference evidence="5" key="3">
    <citation type="submission" date="2025-09" db="UniProtKB">
        <authorList>
            <consortium name="Ensembl"/>
        </authorList>
    </citation>
    <scope>IDENTIFICATION</scope>
    <source>
        <strain evidence="5">Glennie</strain>
    </source>
</reference>
<dbReference type="Gene3D" id="3.30.60.30">
    <property type="match status" value="1"/>
</dbReference>
<evidence type="ECO:0000256" key="2">
    <source>
        <dbReference type="ARBA" id="ARBA00022525"/>
    </source>
</evidence>
<dbReference type="InterPro" id="IPR002350">
    <property type="entry name" value="Kazal_dom"/>
</dbReference>
<dbReference type="OMA" id="NECHLCL"/>
<dbReference type="GeneTree" id="ENSGT00530000064269"/>
<evidence type="ECO:0000313" key="5">
    <source>
        <dbReference type="Ensembl" id="ENSOANP00000039723.1"/>
    </source>
</evidence>
<evidence type="ECO:0000256" key="3">
    <source>
        <dbReference type="ARBA" id="ARBA00023157"/>
    </source>
</evidence>
<dbReference type="GO" id="GO:0004867">
    <property type="term" value="F:serine-type endopeptidase inhibitor activity"/>
    <property type="evidence" value="ECO:0007669"/>
    <property type="project" value="InterPro"/>
</dbReference>
<dbReference type="SUPFAM" id="SSF100895">
    <property type="entry name" value="Kazal-type serine protease inhibitors"/>
    <property type="match status" value="1"/>
</dbReference>